<feature type="region of interest" description="Disordered" evidence="1">
    <location>
        <begin position="1"/>
        <end position="24"/>
    </location>
</feature>
<sequence length="95" mass="9921">MQFSSSNRAPDSTSGTRSAAADVGDNVQALRDDISSLADSVKRLAAEQIGTSVEDVQDKAKEKISDVEAAIRRNPSQAALIAAGVGFVFGLILSR</sequence>
<reference evidence="2 3" key="1">
    <citation type="submission" date="2019-11" db="EMBL/GenBank/DDBJ databases">
        <title>Identification of a novel strain.</title>
        <authorList>
            <person name="Xu Q."/>
            <person name="Wang G."/>
        </authorList>
    </citation>
    <scope>NUCLEOTIDE SEQUENCE [LARGE SCALE GENOMIC DNA]</scope>
    <source>
        <strain evidence="3">xq</strain>
    </source>
</reference>
<dbReference type="AlphaFoldDB" id="A0A6I3KSE1"/>
<name>A0A6I3KSE1_9HYPH</name>
<proteinExistence type="predicted"/>
<organism evidence="2 3">
    <name type="scientific">Hyphomicrobium album</name>
    <dbReference type="NCBI Taxonomy" id="2665159"/>
    <lineage>
        <taxon>Bacteria</taxon>
        <taxon>Pseudomonadati</taxon>
        <taxon>Pseudomonadota</taxon>
        <taxon>Alphaproteobacteria</taxon>
        <taxon>Hyphomicrobiales</taxon>
        <taxon>Hyphomicrobiaceae</taxon>
        <taxon>Hyphomicrobium</taxon>
    </lineage>
</organism>
<dbReference type="Proteomes" id="UP000440694">
    <property type="component" value="Unassembled WGS sequence"/>
</dbReference>
<evidence type="ECO:0000313" key="2">
    <source>
        <dbReference type="EMBL" id="MTD96286.1"/>
    </source>
</evidence>
<comment type="caution">
    <text evidence="2">The sequence shown here is derived from an EMBL/GenBank/DDBJ whole genome shotgun (WGS) entry which is preliminary data.</text>
</comment>
<dbReference type="EMBL" id="WMBQ01000002">
    <property type="protein sequence ID" value="MTD96286.1"/>
    <property type="molecule type" value="Genomic_DNA"/>
</dbReference>
<accession>A0A6I3KSE1</accession>
<evidence type="ECO:0000256" key="1">
    <source>
        <dbReference type="SAM" id="MobiDB-lite"/>
    </source>
</evidence>
<evidence type="ECO:0000313" key="3">
    <source>
        <dbReference type="Proteomes" id="UP000440694"/>
    </source>
</evidence>
<gene>
    <name evidence="2" type="ORF">GIW81_18250</name>
</gene>
<protein>
    <submittedName>
        <fullName evidence="2">DUF883 family protein</fullName>
    </submittedName>
</protein>
<keyword evidence="3" id="KW-1185">Reference proteome</keyword>
<feature type="compositionally biased region" description="Polar residues" evidence="1">
    <location>
        <begin position="1"/>
        <end position="17"/>
    </location>
</feature>
<dbReference type="RefSeq" id="WP_154740725.1">
    <property type="nucleotide sequence ID" value="NZ_WMBQ01000002.1"/>
</dbReference>